<gene>
    <name evidence="8" type="ORF">VOI36_36665</name>
</gene>
<dbReference type="SUPFAM" id="SSF111369">
    <property type="entry name" value="HlyD-like secretion proteins"/>
    <property type="match status" value="1"/>
</dbReference>
<dbReference type="InterPro" id="IPR058627">
    <property type="entry name" value="MdtA-like_C"/>
</dbReference>
<keyword evidence="9" id="KW-1185">Reference proteome</keyword>
<feature type="domain" description="Multidrug resistance protein MdtA-like beta-barrel" evidence="6">
    <location>
        <begin position="220"/>
        <end position="307"/>
    </location>
</feature>
<dbReference type="Gene3D" id="1.10.287.470">
    <property type="entry name" value="Helix hairpin bin"/>
    <property type="match status" value="1"/>
</dbReference>
<feature type="domain" description="Multidrug resistance protein MdtA-like alpha-helical hairpin" evidence="4">
    <location>
        <begin position="115"/>
        <end position="184"/>
    </location>
</feature>
<comment type="similarity">
    <text evidence="2">Belongs to the membrane fusion protein (MFP) (TC 8.A.1) family.</text>
</comment>
<dbReference type="InterPro" id="IPR058626">
    <property type="entry name" value="MdtA-like_b-barrel"/>
</dbReference>
<evidence type="ECO:0000259" key="5">
    <source>
        <dbReference type="Pfam" id="PF25917"/>
    </source>
</evidence>
<comment type="subcellular location">
    <subcellularLocation>
        <location evidence="1">Cell envelope</location>
    </subcellularLocation>
</comment>
<comment type="caution">
    <text evidence="8">The sequence shown here is derived from an EMBL/GenBank/DDBJ whole genome shotgun (WGS) entry which is preliminary data.</text>
</comment>
<dbReference type="Pfam" id="PF25876">
    <property type="entry name" value="HH_MFP_RND"/>
    <property type="match status" value="1"/>
</dbReference>
<evidence type="ECO:0000256" key="3">
    <source>
        <dbReference type="SAM" id="MobiDB-lite"/>
    </source>
</evidence>
<dbReference type="RefSeq" id="WP_343495348.1">
    <property type="nucleotide sequence ID" value="NZ_CP183462.1"/>
</dbReference>
<dbReference type="InterPro" id="IPR058624">
    <property type="entry name" value="MdtA-like_HH"/>
</dbReference>
<dbReference type="InterPro" id="IPR058625">
    <property type="entry name" value="MdtA-like_BSH"/>
</dbReference>
<organism evidence="8 9">
    <name type="scientific">Burkholderia theae</name>
    <dbReference type="NCBI Taxonomy" id="3143496"/>
    <lineage>
        <taxon>Bacteria</taxon>
        <taxon>Pseudomonadati</taxon>
        <taxon>Pseudomonadota</taxon>
        <taxon>Betaproteobacteria</taxon>
        <taxon>Burkholderiales</taxon>
        <taxon>Burkholderiaceae</taxon>
        <taxon>Burkholderia</taxon>
    </lineage>
</organism>
<dbReference type="EMBL" id="JBCPYA010000025">
    <property type="protein sequence ID" value="MEN2475440.1"/>
    <property type="molecule type" value="Genomic_DNA"/>
</dbReference>
<dbReference type="Pfam" id="PF25944">
    <property type="entry name" value="Beta-barrel_RND"/>
    <property type="match status" value="1"/>
</dbReference>
<evidence type="ECO:0000259" key="7">
    <source>
        <dbReference type="Pfam" id="PF25967"/>
    </source>
</evidence>
<proteinExistence type="inferred from homology"/>
<feature type="region of interest" description="Disordered" evidence="3">
    <location>
        <begin position="405"/>
        <end position="425"/>
    </location>
</feature>
<name>A0ABU9WTN6_9BURK</name>
<feature type="domain" description="Multidrug resistance protein MdtA-like C-terminal permuted SH3" evidence="7">
    <location>
        <begin position="315"/>
        <end position="382"/>
    </location>
</feature>
<protein>
    <submittedName>
        <fullName evidence="8">Efflux RND transporter periplasmic adaptor subunit</fullName>
    </submittedName>
</protein>
<dbReference type="InterPro" id="IPR006143">
    <property type="entry name" value="RND_pump_MFP"/>
</dbReference>
<dbReference type="Pfam" id="PF25967">
    <property type="entry name" value="RND-MFP_C"/>
    <property type="match status" value="1"/>
</dbReference>
<sequence length="425" mass="44409">MRKPGLASKRDSQTSVGVAARGAIALTATLAALYGCKPGGVPPASGPAQVTAQRVGAQAAPATMEFVGQTQSDHEVEIRSRVSGFLVKRNYVEGSDVKAGQLLFEIDHQPFQVQVDAAKAELAQQTARLGRARANLARVQPLAAQNALSKKDLDDAVASEHEAAAAVDAARANLAAKQLDLSYTYVRSPINGVSSFASQMEGAYVNAQNSQLTSVSALSPMRVNFSVSENQMLQLQNARKEGRLVAPQDGRYEVEITLSDGSVYPERGRITFADSTYSQQTGTFLVRAEMPNAKAVLRPGQFVRARVLGATFPAAITVPQRAVMHGPKGDFVYVVESADKGGAGQATFKAEQRPVTVGETVGDRWLISEGLQNGENVVVDGALKLSAGAPVAVSRQLPADAADAPASGTAAAAAASAPSATLANR</sequence>
<evidence type="ECO:0000313" key="9">
    <source>
        <dbReference type="Proteomes" id="UP001466933"/>
    </source>
</evidence>
<dbReference type="Proteomes" id="UP001466933">
    <property type="component" value="Unassembled WGS sequence"/>
</dbReference>
<evidence type="ECO:0000259" key="6">
    <source>
        <dbReference type="Pfam" id="PF25944"/>
    </source>
</evidence>
<reference evidence="8 9" key="1">
    <citation type="submission" date="2024-05" db="EMBL/GenBank/DDBJ databases">
        <title>Burkholderia sp. Nov. a novel bacteria isolated from rhizosphere soil of Camellia sinensis.</title>
        <authorList>
            <person name="Dong Y."/>
        </authorList>
    </citation>
    <scope>NUCLEOTIDE SEQUENCE [LARGE SCALE GENOMIC DNA]</scope>
    <source>
        <strain evidence="8 9">GS2Y</strain>
    </source>
</reference>
<dbReference type="NCBIfam" id="TIGR01730">
    <property type="entry name" value="RND_mfp"/>
    <property type="match status" value="1"/>
</dbReference>
<feature type="domain" description="Multidrug resistance protein MdtA-like barrel-sandwich hybrid" evidence="5">
    <location>
        <begin position="75"/>
        <end position="211"/>
    </location>
</feature>
<dbReference type="Gene3D" id="2.40.30.170">
    <property type="match status" value="1"/>
</dbReference>
<dbReference type="Gene3D" id="2.40.420.20">
    <property type="match status" value="1"/>
</dbReference>
<accession>A0ABU9WTN6</accession>
<evidence type="ECO:0000256" key="2">
    <source>
        <dbReference type="ARBA" id="ARBA00009477"/>
    </source>
</evidence>
<dbReference type="Gene3D" id="2.40.50.100">
    <property type="match status" value="1"/>
</dbReference>
<dbReference type="PANTHER" id="PTHR30158">
    <property type="entry name" value="ACRA/E-RELATED COMPONENT OF DRUG EFFLUX TRANSPORTER"/>
    <property type="match status" value="1"/>
</dbReference>
<evidence type="ECO:0000259" key="4">
    <source>
        <dbReference type="Pfam" id="PF25876"/>
    </source>
</evidence>
<evidence type="ECO:0000313" key="8">
    <source>
        <dbReference type="EMBL" id="MEN2475440.1"/>
    </source>
</evidence>
<dbReference type="Pfam" id="PF25917">
    <property type="entry name" value="BSH_RND"/>
    <property type="match status" value="1"/>
</dbReference>
<evidence type="ECO:0000256" key="1">
    <source>
        <dbReference type="ARBA" id="ARBA00004196"/>
    </source>
</evidence>